<evidence type="ECO:0000259" key="3">
    <source>
        <dbReference type="Pfam" id="PF01764"/>
    </source>
</evidence>
<feature type="compositionally biased region" description="Polar residues" evidence="1">
    <location>
        <begin position="617"/>
        <end position="628"/>
    </location>
</feature>
<gene>
    <name evidence="4" type="ORF">KFL_001830260</name>
</gene>
<name>A0A1Y1I038_KLENI</name>
<keyword evidence="2" id="KW-0732">Signal</keyword>
<feature type="region of interest" description="Disordered" evidence="1">
    <location>
        <begin position="653"/>
        <end position="685"/>
    </location>
</feature>
<feature type="compositionally biased region" description="Basic and acidic residues" evidence="1">
    <location>
        <begin position="423"/>
        <end position="432"/>
    </location>
</feature>
<organism evidence="4 5">
    <name type="scientific">Klebsormidium nitens</name>
    <name type="common">Green alga</name>
    <name type="synonym">Ulothrix nitens</name>
    <dbReference type="NCBI Taxonomy" id="105231"/>
    <lineage>
        <taxon>Eukaryota</taxon>
        <taxon>Viridiplantae</taxon>
        <taxon>Streptophyta</taxon>
        <taxon>Klebsormidiophyceae</taxon>
        <taxon>Klebsormidiales</taxon>
        <taxon>Klebsormidiaceae</taxon>
        <taxon>Klebsormidium</taxon>
    </lineage>
</organism>
<dbReference type="OMA" id="RCTYIGA"/>
<dbReference type="InterPro" id="IPR002921">
    <property type="entry name" value="Fungal_lipase-type"/>
</dbReference>
<dbReference type="Pfam" id="PF01764">
    <property type="entry name" value="Lipase_3"/>
    <property type="match status" value="1"/>
</dbReference>
<evidence type="ECO:0000256" key="1">
    <source>
        <dbReference type="SAM" id="MobiDB-lite"/>
    </source>
</evidence>
<dbReference type="Gene3D" id="3.40.50.1820">
    <property type="entry name" value="alpha/beta hydrolase"/>
    <property type="match status" value="1"/>
</dbReference>
<feature type="compositionally biased region" description="Basic and acidic residues" evidence="1">
    <location>
        <begin position="456"/>
        <end position="494"/>
    </location>
</feature>
<dbReference type="GO" id="GO:0006629">
    <property type="term" value="P:lipid metabolic process"/>
    <property type="evidence" value="ECO:0007669"/>
    <property type="project" value="InterPro"/>
</dbReference>
<protein>
    <recommendedName>
        <fullName evidence="3">Fungal lipase-type domain-containing protein</fullName>
    </recommendedName>
</protein>
<sequence length="711" mass="78646">MTTLGGLDWCGVAVGLGCCCWQCYRCLKFGANDSKGWLEAGPGELKDLMYYAQLNLAAYAESVAAMDERTSLVVSENVLNFVGDDENRRAPPYFLYINHEKKDIALVFRGLNMASKKDFAVLMRKKHKAYNHGFVHSGMLKAAQWALRQEERILKKHCTKHPEYTLTIVGHSLGAGVASLLCVLLHDKPTKVGIDPRDKDRIRAVCFAPPRVISRNHVANYSHAICGVVLQDDFFSRVSTSVVQHIFLGFTGVWLAGILTQACLSDFFVPSGRRLRDPARLYPPGKLYHIVYKEPWHCGKVGPRVLTSTPTGGRFEKLILSLTATSDHHIRSYNKFLYQALQGLGFEGPAAETQLAAPVAQRLARAHSIDREGMRVEDEGKARDLRGKLRPRKSYEITLEGTSSNVERYAEETASIGSEEGEEERRGERNGTVERNGNDGLDVTKSREGWNGMNGLEREGADERDGEIEGKDYGDERNGRSERNRMVQSAERKQASVLGTTDRRLSRKGAERDMKAIWEDISYPVEIAEVPEANCGRVMPSKPLRRKVSGLRDETRLAPAASTERWEEETAQDGGRTLGETFPVKRAPKCQGARKEAVQLGAVGKAESGATLESLEESQAGTVKSSGCETERKGAQSAGSGFWKRWFGLTGGTRDGSNLEQSEDSEGENGGRRIHGAASLGGEPQWEAVSRRHGGIMDSKDSHWETICLQL</sequence>
<dbReference type="AlphaFoldDB" id="A0A1Y1I038"/>
<dbReference type="InterPro" id="IPR029058">
    <property type="entry name" value="AB_hydrolase_fold"/>
</dbReference>
<dbReference type="EMBL" id="DF237132">
    <property type="protein sequence ID" value="GAQ84300.1"/>
    <property type="molecule type" value="Genomic_DNA"/>
</dbReference>
<evidence type="ECO:0000256" key="2">
    <source>
        <dbReference type="SAM" id="SignalP"/>
    </source>
</evidence>
<dbReference type="OrthoDB" id="438440at2759"/>
<dbReference type="CDD" id="cd00519">
    <property type="entry name" value="Lipase_3"/>
    <property type="match status" value="1"/>
</dbReference>
<feature type="chain" id="PRO_5012643538" description="Fungal lipase-type domain-containing protein" evidence="2">
    <location>
        <begin position="16"/>
        <end position="711"/>
    </location>
</feature>
<feature type="region of interest" description="Disordered" evidence="1">
    <location>
        <begin position="553"/>
        <end position="582"/>
    </location>
</feature>
<dbReference type="Proteomes" id="UP000054558">
    <property type="component" value="Unassembled WGS sequence"/>
</dbReference>
<feature type="region of interest" description="Disordered" evidence="1">
    <location>
        <begin position="609"/>
        <end position="636"/>
    </location>
</feature>
<proteinExistence type="predicted"/>
<keyword evidence="5" id="KW-1185">Reference proteome</keyword>
<dbReference type="PANTHER" id="PTHR46398:SF14">
    <property type="entry name" value="FUNGAL LIPASE-LIKE DOMAIN-CONTAINING PROTEIN"/>
    <property type="match status" value="1"/>
</dbReference>
<evidence type="ECO:0000313" key="5">
    <source>
        <dbReference type="Proteomes" id="UP000054558"/>
    </source>
</evidence>
<accession>A0A1Y1I038</accession>
<feature type="region of interest" description="Disordered" evidence="1">
    <location>
        <begin position="396"/>
        <end position="509"/>
    </location>
</feature>
<feature type="domain" description="Fungal lipase-type" evidence="3">
    <location>
        <begin position="106"/>
        <end position="240"/>
    </location>
</feature>
<dbReference type="SUPFAM" id="SSF53474">
    <property type="entry name" value="alpha/beta-Hydrolases"/>
    <property type="match status" value="1"/>
</dbReference>
<evidence type="ECO:0000313" key="4">
    <source>
        <dbReference type="EMBL" id="GAQ84300.1"/>
    </source>
</evidence>
<feature type="signal peptide" evidence="2">
    <location>
        <begin position="1"/>
        <end position="15"/>
    </location>
</feature>
<reference evidence="4 5" key="1">
    <citation type="journal article" date="2014" name="Nat. Commun.">
        <title>Klebsormidium flaccidum genome reveals primary factors for plant terrestrial adaptation.</title>
        <authorList>
            <person name="Hori K."/>
            <person name="Maruyama F."/>
            <person name="Fujisawa T."/>
            <person name="Togashi T."/>
            <person name="Yamamoto N."/>
            <person name="Seo M."/>
            <person name="Sato S."/>
            <person name="Yamada T."/>
            <person name="Mori H."/>
            <person name="Tajima N."/>
            <person name="Moriyama T."/>
            <person name="Ikeuchi M."/>
            <person name="Watanabe M."/>
            <person name="Wada H."/>
            <person name="Kobayashi K."/>
            <person name="Saito M."/>
            <person name="Masuda T."/>
            <person name="Sasaki-Sekimoto Y."/>
            <person name="Mashiguchi K."/>
            <person name="Awai K."/>
            <person name="Shimojima M."/>
            <person name="Masuda S."/>
            <person name="Iwai M."/>
            <person name="Nobusawa T."/>
            <person name="Narise T."/>
            <person name="Kondo S."/>
            <person name="Saito H."/>
            <person name="Sato R."/>
            <person name="Murakawa M."/>
            <person name="Ihara Y."/>
            <person name="Oshima-Yamada Y."/>
            <person name="Ohtaka K."/>
            <person name="Satoh M."/>
            <person name="Sonobe K."/>
            <person name="Ishii M."/>
            <person name="Ohtani R."/>
            <person name="Kanamori-Sato M."/>
            <person name="Honoki R."/>
            <person name="Miyazaki D."/>
            <person name="Mochizuki H."/>
            <person name="Umetsu J."/>
            <person name="Higashi K."/>
            <person name="Shibata D."/>
            <person name="Kamiya Y."/>
            <person name="Sato N."/>
            <person name="Nakamura Y."/>
            <person name="Tabata S."/>
            <person name="Ida S."/>
            <person name="Kurokawa K."/>
            <person name="Ohta H."/>
        </authorList>
    </citation>
    <scope>NUCLEOTIDE SEQUENCE [LARGE SCALE GENOMIC DNA]</scope>
    <source>
        <strain evidence="4 5">NIES-2285</strain>
    </source>
</reference>
<dbReference type="PANTHER" id="PTHR46398">
    <property type="entry name" value="ALPHA/BETA-HYDROLASES SUPERFAMILY PROTEIN"/>
    <property type="match status" value="1"/>
</dbReference>